<evidence type="ECO:0000259" key="1">
    <source>
        <dbReference type="Pfam" id="PF13456"/>
    </source>
</evidence>
<sequence>MTPSRVVLRAIGVQFPVLDDPTVVELLALREAILWCLGQGLAFVRFEGDAKLVIDKIRRADTGDSRMGVVLEEVVNHFDSNPGFSVRFVGRRNNRVAYLVARKALSVYPTMSRAFNFQAWLISRM</sequence>
<dbReference type="GO" id="GO:0003676">
    <property type="term" value="F:nucleic acid binding"/>
    <property type="evidence" value="ECO:0007669"/>
    <property type="project" value="InterPro"/>
</dbReference>
<dbReference type="GO" id="GO:0004523">
    <property type="term" value="F:RNA-DNA hybrid ribonuclease activity"/>
    <property type="evidence" value="ECO:0007669"/>
    <property type="project" value="InterPro"/>
</dbReference>
<dbReference type="InterPro" id="IPR052929">
    <property type="entry name" value="RNase_H-like_EbsB-rel"/>
</dbReference>
<evidence type="ECO:0000313" key="2">
    <source>
        <dbReference type="EMBL" id="CAL1404958.1"/>
    </source>
</evidence>
<dbReference type="InterPro" id="IPR044730">
    <property type="entry name" value="RNase_H-like_dom_plant"/>
</dbReference>
<dbReference type="InterPro" id="IPR002156">
    <property type="entry name" value="RNaseH_domain"/>
</dbReference>
<gene>
    <name evidence="2" type="ORF">LTRI10_LOCUS44771</name>
</gene>
<keyword evidence="3" id="KW-1185">Reference proteome</keyword>
<dbReference type="Proteomes" id="UP001497516">
    <property type="component" value="Chromosome 8"/>
</dbReference>
<feature type="domain" description="RNase H type-1" evidence="1">
    <location>
        <begin position="18"/>
        <end position="104"/>
    </location>
</feature>
<dbReference type="AlphaFoldDB" id="A0AAV2G2R1"/>
<dbReference type="PANTHER" id="PTHR47074:SF48">
    <property type="entry name" value="POLYNUCLEOTIDYL TRANSFERASE, RIBONUCLEASE H-LIKE SUPERFAMILY PROTEIN"/>
    <property type="match status" value="1"/>
</dbReference>
<dbReference type="Pfam" id="PF13456">
    <property type="entry name" value="RVT_3"/>
    <property type="match status" value="1"/>
</dbReference>
<dbReference type="PANTHER" id="PTHR47074">
    <property type="entry name" value="BNAC02G40300D PROTEIN"/>
    <property type="match status" value="1"/>
</dbReference>
<dbReference type="Gene3D" id="3.30.420.10">
    <property type="entry name" value="Ribonuclease H-like superfamily/Ribonuclease H"/>
    <property type="match status" value="1"/>
</dbReference>
<protein>
    <recommendedName>
        <fullName evidence="1">RNase H type-1 domain-containing protein</fullName>
    </recommendedName>
</protein>
<dbReference type="CDD" id="cd06222">
    <property type="entry name" value="RNase_H_like"/>
    <property type="match status" value="1"/>
</dbReference>
<name>A0AAV2G2R1_9ROSI</name>
<dbReference type="EMBL" id="OZ034821">
    <property type="protein sequence ID" value="CAL1404958.1"/>
    <property type="molecule type" value="Genomic_DNA"/>
</dbReference>
<organism evidence="2 3">
    <name type="scientific">Linum trigynum</name>
    <dbReference type="NCBI Taxonomy" id="586398"/>
    <lineage>
        <taxon>Eukaryota</taxon>
        <taxon>Viridiplantae</taxon>
        <taxon>Streptophyta</taxon>
        <taxon>Embryophyta</taxon>
        <taxon>Tracheophyta</taxon>
        <taxon>Spermatophyta</taxon>
        <taxon>Magnoliopsida</taxon>
        <taxon>eudicotyledons</taxon>
        <taxon>Gunneridae</taxon>
        <taxon>Pentapetalae</taxon>
        <taxon>rosids</taxon>
        <taxon>fabids</taxon>
        <taxon>Malpighiales</taxon>
        <taxon>Linaceae</taxon>
        <taxon>Linum</taxon>
    </lineage>
</organism>
<reference evidence="2 3" key="1">
    <citation type="submission" date="2024-04" db="EMBL/GenBank/DDBJ databases">
        <authorList>
            <person name="Fracassetti M."/>
        </authorList>
    </citation>
    <scope>NUCLEOTIDE SEQUENCE [LARGE SCALE GENOMIC DNA]</scope>
</reference>
<proteinExistence type="predicted"/>
<dbReference type="InterPro" id="IPR036397">
    <property type="entry name" value="RNaseH_sf"/>
</dbReference>
<evidence type="ECO:0000313" key="3">
    <source>
        <dbReference type="Proteomes" id="UP001497516"/>
    </source>
</evidence>
<accession>A0AAV2G2R1</accession>